<reference evidence="2 3" key="1">
    <citation type="journal article" date="2021" name="Mar. Drugs">
        <title>Genome Reduction and Secondary Metabolism of the Marine Sponge-Associated Cyanobacterium Leptothoe.</title>
        <authorList>
            <person name="Konstantinou D."/>
            <person name="Popin R.V."/>
            <person name="Fewer D.P."/>
            <person name="Sivonen K."/>
            <person name="Gkelis S."/>
        </authorList>
    </citation>
    <scope>NUCLEOTIDE SEQUENCE [LARGE SCALE GENOMIC DNA]</scope>
    <source>
        <strain evidence="2 3">TAU-MAC 1615</strain>
    </source>
</reference>
<accession>A0ABS5Y3Q9</accession>
<proteinExistence type="predicted"/>
<dbReference type="PANTHER" id="PTHR32175">
    <property type="entry name" value="PROTEIN, PUTATIVE, EXPRESSED-RELATED"/>
    <property type="match status" value="1"/>
</dbReference>
<dbReference type="InterPro" id="IPR052796">
    <property type="entry name" value="Nod_factor_sulfotransferase"/>
</dbReference>
<gene>
    <name evidence="2" type="ORF">IXB28_09650</name>
</gene>
<comment type="caution">
    <text evidence="2">The sequence shown here is derived from an EMBL/GenBank/DDBJ whole genome shotgun (WGS) entry which is preliminary data.</text>
</comment>
<dbReference type="Gene3D" id="3.40.50.300">
    <property type="entry name" value="P-loop containing nucleotide triphosphate hydrolases"/>
    <property type="match status" value="1"/>
</dbReference>
<protein>
    <submittedName>
        <fullName evidence="2">Sulfotransferase</fullName>
    </submittedName>
</protein>
<dbReference type="PANTHER" id="PTHR32175:SF26">
    <property type="entry name" value="PROTEIN, PUTATIVE, EXPRESSED-RELATED"/>
    <property type="match status" value="1"/>
</dbReference>
<keyword evidence="3" id="KW-1185">Reference proteome</keyword>
<evidence type="ECO:0000313" key="2">
    <source>
        <dbReference type="EMBL" id="MBT9312469.1"/>
    </source>
</evidence>
<feature type="domain" description="Sulfotransferase" evidence="1">
    <location>
        <begin position="11"/>
        <end position="240"/>
    </location>
</feature>
<evidence type="ECO:0000259" key="1">
    <source>
        <dbReference type="Pfam" id="PF00685"/>
    </source>
</evidence>
<sequence length="251" mass="29842">MKSERLESNLFFLLTSPRSGSTWLLDLLNSHPDIAALQEAFLKKNRLWDDPYLETFTQYCSNRKRAVRPWVTFDYLKNIQRYPTAHKIIGCKMMYKHLIRHPEIIPKIFIENHKIVHLVRENHLDVAISLANRDKYKFAHTKEKKKLSAVYLDPKFVWNVIYSRERNHKIANFILRKTRINQITVTYESLLSEHRDPTLNAVFKHLDIPINDIELKSELKKINIGNYENKIENFDEIRTSLAGTKFEKFLC</sequence>
<evidence type="ECO:0000313" key="3">
    <source>
        <dbReference type="Proteomes" id="UP001196661"/>
    </source>
</evidence>
<dbReference type="Proteomes" id="UP001196661">
    <property type="component" value="Unassembled WGS sequence"/>
</dbReference>
<dbReference type="InterPro" id="IPR000863">
    <property type="entry name" value="Sulfotransferase_dom"/>
</dbReference>
<dbReference type="Pfam" id="PF00685">
    <property type="entry name" value="Sulfotransfer_1"/>
    <property type="match status" value="1"/>
</dbReference>
<organism evidence="2 3">
    <name type="scientific">Leptothoe kymatousa TAU-MAC 1615</name>
    <dbReference type="NCBI Taxonomy" id="2364775"/>
    <lineage>
        <taxon>Bacteria</taxon>
        <taxon>Bacillati</taxon>
        <taxon>Cyanobacteriota</taxon>
        <taxon>Cyanophyceae</taxon>
        <taxon>Nodosilineales</taxon>
        <taxon>Cymatolegaceae</taxon>
        <taxon>Leptothoe</taxon>
        <taxon>Leptothoe kymatousa</taxon>
    </lineage>
</organism>
<dbReference type="SUPFAM" id="SSF52540">
    <property type="entry name" value="P-loop containing nucleoside triphosphate hydrolases"/>
    <property type="match status" value="1"/>
</dbReference>
<name>A0ABS5Y3Q9_9CYAN</name>
<dbReference type="EMBL" id="JADOER010000008">
    <property type="protein sequence ID" value="MBT9312469.1"/>
    <property type="molecule type" value="Genomic_DNA"/>
</dbReference>
<dbReference type="InterPro" id="IPR027417">
    <property type="entry name" value="P-loop_NTPase"/>
</dbReference>